<keyword evidence="3" id="KW-1185">Reference proteome</keyword>
<comment type="caution">
    <text evidence="2">The sequence shown here is derived from an EMBL/GenBank/DDBJ whole genome shotgun (WGS) entry which is preliminary data.</text>
</comment>
<evidence type="ECO:0000313" key="2">
    <source>
        <dbReference type="EMBL" id="KAJ8359493.1"/>
    </source>
</evidence>
<accession>A0A9Q1IZC0</accession>
<dbReference type="EMBL" id="JAINUF010000005">
    <property type="protein sequence ID" value="KAJ8359493.1"/>
    <property type="molecule type" value="Genomic_DNA"/>
</dbReference>
<feature type="region of interest" description="Disordered" evidence="1">
    <location>
        <begin position="104"/>
        <end position="132"/>
    </location>
</feature>
<reference evidence="2" key="1">
    <citation type="journal article" date="2023" name="Science">
        <title>Genome structures resolve the early diversification of teleost fishes.</title>
        <authorList>
            <person name="Parey E."/>
            <person name="Louis A."/>
            <person name="Montfort J."/>
            <person name="Bouchez O."/>
            <person name="Roques C."/>
            <person name="Iampietro C."/>
            <person name="Lluch J."/>
            <person name="Castinel A."/>
            <person name="Donnadieu C."/>
            <person name="Desvignes T."/>
            <person name="Floi Bucao C."/>
            <person name="Jouanno E."/>
            <person name="Wen M."/>
            <person name="Mejri S."/>
            <person name="Dirks R."/>
            <person name="Jansen H."/>
            <person name="Henkel C."/>
            <person name="Chen W.J."/>
            <person name="Zahm M."/>
            <person name="Cabau C."/>
            <person name="Klopp C."/>
            <person name="Thompson A.W."/>
            <person name="Robinson-Rechavi M."/>
            <person name="Braasch I."/>
            <person name="Lecointre G."/>
            <person name="Bobe J."/>
            <person name="Postlethwait J.H."/>
            <person name="Berthelot C."/>
            <person name="Roest Crollius H."/>
            <person name="Guiguen Y."/>
        </authorList>
    </citation>
    <scope>NUCLEOTIDE SEQUENCE</scope>
    <source>
        <strain evidence="2">WJC10195</strain>
    </source>
</reference>
<sequence length="132" mass="14056">MEVALEVSHFGHEARSDGSSMASTHHVSEIPALMFTSESCSSACAGIQKRTLWFNKALVTVLKPFAARPWKTGVRDLIERPIPLPPSLQGPFASSCSGIHPTGLIAGATGRRGSKGLSQRPEHITPNDPLTA</sequence>
<dbReference type="Proteomes" id="UP001152622">
    <property type="component" value="Chromosome 5"/>
</dbReference>
<evidence type="ECO:0000313" key="3">
    <source>
        <dbReference type="Proteomes" id="UP001152622"/>
    </source>
</evidence>
<evidence type="ECO:0000256" key="1">
    <source>
        <dbReference type="SAM" id="MobiDB-lite"/>
    </source>
</evidence>
<proteinExistence type="predicted"/>
<feature type="region of interest" description="Disordered" evidence="1">
    <location>
        <begin position="1"/>
        <end position="23"/>
    </location>
</feature>
<protein>
    <submittedName>
        <fullName evidence="2">Uncharacterized protein</fullName>
    </submittedName>
</protein>
<organism evidence="2 3">
    <name type="scientific">Synaphobranchus kaupii</name>
    <name type="common">Kaup's arrowtooth eel</name>
    <dbReference type="NCBI Taxonomy" id="118154"/>
    <lineage>
        <taxon>Eukaryota</taxon>
        <taxon>Metazoa</taxon>
        <taxon>Chordata</taxon>
        <taxon>Craniata</taxon>
        <taxon>Vertebrata</taxon>
        <taxon>Euteleostomi</taxon>
        <taxon>Actinopterygii</taxon>
        <taxon>Neopterygii</taxon>
        <taxon>Teleostei</taxon>
        <taxon>Anguilliformes</taxon>
        <taxon>Synaphobranchidae</taxon>
        <taxon>Synaphobranchus</taxon>
    </lineage>
</organism>
<dbReference type="AlphaFoldDB" id="A0A9Q1IZC0"/>
<gene>
    <name evidence="2" type="ORF">SKAU_G00160180</name>
</gene>
<name>A0A9Q1IZC0_SYNKA</name>